<keyword evidence="4" id="KW-1185">Reference proteome</keyword>
<evidence type="ECO:0000313" key="3">
    <source>
        <dbReference type="EMBL" id="MBB6001764.1"/>
    </source>
</evidence>
<dbReference type="InterPro" id="IPR025665">
    <property type="entry name" value="Beta-barrel_OMP_2"/>
</dbReference>
<gene>
    <name evidence="3" type="ORF">HNP25_000404</name>
</gene>
<feature type="domain" description="Outer membrane protein beta-barrel" evidence="2">
    <location>
        <begin position="196"/>
        <end position="381"/>
    </location>
</feature>
<evidence type="ECO:0000259" key="2">
    <source>
        <dbReference type="Pfam" id="PF13568"/>
    </source>
</evidence>
<evidence type="ECO:0000256" key="1">
    <source>
        <dbReference type="SAM" id="MobiDB-lite"/>
    </source>
</evidence>
<dbReference type="RefSeq" id="WP_184129474.1">
    <property type="nucleotide sequence ID" value="NZ_JACHKT010000002.1"/>
</dbReference>
<protein>
    <recommendedName>
        <fullName evidence="2">Outer membrane protein beta-barrel domain-containing protein</fullName>
    </recommendedName>
</protein>
<dbReference type="Proteomes" id="UP000524404">
    <property type="component" value="Unassembled WGS sequence"/>
</dbReference>
<dbReference type="EMBL" id="JACHKT010000002">
    <property type="protein sequence ID" value="MBB6001764.1"/>
    <property type="molecule type" value="Genomic_DNA"/>
</dbReference>
<name>A0A841EHN2_9BACT</name>
<comment type="caution">
    <text evidence="3">The sequence shown here is derived from an EMBL/GenBank/DDBJ whole genome shotgun (WGS) entry which is preliminary data.</text>
</comment>
<dbReference type="AlphaFoldDB" id="A0A841EHN2"/>
<accession>A0A841EHN2</accession>
<organism evidence="3 4">
    <name type="scientific">Arcicella rosea</name>
    <dbReference type="NCBI Taxonomy" id="502909"/>
    <lineage>
        <taxon>Bacteria</taxon>
        <taxon>Pseudomonadati</taxon>
        <taxon>Bacteroidota</taxon>
        <taxon>Cytophagia</taxon>
        <taxon>Cytophagales</taxon>
        <taxon>Flectobacillaceae</taxon>
        <taxon>Arcicella</taxon>
    </lineage>
</organism>
<feature type="compositionally biased region" description="Low complexity" evidence="1">
    <location>
        <begin position="122"/>
        <end position="140"/>
    </location>
</feature>
<feature type="region of interest" description="Disordered" evidence="1">
    <location>
        <begin position="119"/>
        <end position="140"/>
    </location>
</feature>
<evidence type="ECO:0000313" key="4">
    <source>
        <dbReference type="Proteomes" id="UP000524404"/>
    </source>
</evidence>
<reference evidence="3 4" key="1">
    <citation type="submission" date="2020-08" db="EMBL/GenBank/DDBJ databases">
        <title>Functional genomics of gut bacteria from endangered species of beetles.</title>
        <authorList>
            <person name="Carlos-Shanley C."/>
        </authorList>
    </citation>
    <scope>NUCLEOTIDE SEQUENCE [LARGE SCALE GENOMIC DNA]</scope>
    <source>
        <strain evidence="3 4">S00070</strain>
    </source>
</reference>
<proteinExistence type="predicted"/>
<sequence>METFKIKSVVSKITFSIFFSIFVSSITSFKSLGKTNEADSTVINIDKRNQTLLNSKNPNRSLKEDLQELFQKNGMNLDDDTWKGIRRVVNSELSKDTVLVITQNNKSINVAINAKADETVTSSNASSGQSSRRVYNGNSNNGSNVKIGLGGVHVKDGSDEVHVSWNGVLVKDGNDEVKVMLKDSAKVNKREQGFSSRSGFNIYFGFNSFANTGSISGIYNSKDFELSPFGSRYFGFGWTRSGMISKGTKAALKISYGLEVSWNNFMFENDNYLVKGGNNIEFANYLDSKGNVIPLSRNKLTVANINIPIMPYVAFRKNSVVTYIAAGGYVGYRIDSYTKTKEEDGGYKRWNHSSFYLNNLRYGLAFELGLKNFPDLFVNYDLNKLYQDGRGPGISGVSFGIRL</sequence>
<dbReference type="Pfam" id="PF13568">
    <property type="entry name" value="OMP_b-brl_2"/>
    <property type="match status" value="1"/>
</dbReference>